<accession>A0A0D0B8R6</accession>
<organism evidence="2 3">
    <name type="scientific">Collybiopsis luxurians FD-317 M1</name>
    <dbReference type="NCBI Taxonomy" id="944289"/>
    <lineage>
        <taxon>Eukaryota</taxon>
        <taxon>Fungi</taxon>
        <taxon>Dikarya</taxon>
        <taxon>Basidiomycota</taxon>
        <taxon>Agaricomycotina</taxon>
        <taxon>Agaricomycetes</taxon>
        <taxon>Agaricomycetidae</taxon>
        <taxon>Agaricales</taxon>
        <taxon>Marasmiineae</taxon>
        <taxon>Omphalotaceae</taxon>
        <taxon>Collybiopsis</taxon>
        <taxon>Collybiopsis luxurians</taxon>
    </lineage>
</organism>
<proteinExistence type="predicted"/>
<feature type="compositionally biased region" description="Low complexity" evidence="1">
    <location>
        <begin position="11"/>
        <end position="20"/>
    </location>
</feature>
<evidence type="ECO:0000313" key="3">
    <source>
        <dbReference type="Proteomes" id="UP000053593"/>
    </source>
</evidence>
<evidence type="ECO:0000313" key="2">
    <source>
        <dbReference type="EMBL" id="KIK50506.1"/>
    </source>
</evidence>
<dbReference type="EMBL" id="KN834898">
    <property type="protein sequence ID" value="KIK50506.1"/>
    <property type="molecule type" value="Genomic_DNA"/>
</dbReference>
<dbReference type="Proteomes" id="UP000053593">
    <property type="component" value="Unassembled WGS sequence"/>
</dbReference>
<feature type="region of interest" description="Disordered" evidence="1">
    <location>
        <begin position="1"/>
        <end position="20"/>
    </location>
</feature>
<dbReference type="HOGENOM" id="CLU_1261638_0_0_1"/>
<sequence length="219" mass="23678">MDPFFELGANSAERASDSASTARAAATAGGVLPSDEGEDGVFRSVYGTEKMDTGIEESFRERTETGRSTNVPFNGFSNTSLYLLTSLLSLLNSPISVVVTLCTRYMTTMFFQGARRTGKGVRVVFLFRLVKVGKIREKGTIEGFAFGGEMLRTTQAKAQQRSVPSSKGPVKRAPSSNAEILSMFVDEPADPGCVEVEHARVKDEGCFDFKVGTDEGDEV</sequence>
<keyword evidence="3" id="KW-1185">Reference proteome</keyword>
<reference evidence="2 3" key="1">
    <citation type="submission" date="2014-04" db="EMBL/GenBank/DDBJ databases">
        <title>Evolutionary Origins and Diversification of the Mycorrhizal Mutualists.</title>
        <authorList>
            <consortium name="DOE Joint Genome Institute"/>
            <consortium name="Mycorrhizal Genomics Consortium"/>
            <person name="Kohler A."/>
            <person name="Kuo A."/>
            <person name="Nagy L.G."/>
            <person name="Floudas D."/>
            <person name="Copeland A."/>
            <person name="Barry K.W."/>
            <person name="Cichocki N."/>
            <person name="Veneault-Fourrey C."/>
            <person name="LaButti K."/>
            <person name="Lindquist E.A."/>
            <person name="Lipzen A."/>
            <person name="Lundell T."/>
            <person name="Morin E."/>
            <person name="Murat C."/>
            <person name="Riley R."/>
            <person name="Ohm R."/>
            <person name="Sun H."/>
            <person name="Tunlid A."/>
            <person name="Henrissat B."/>
            <person name="Grigoriev I.V."/>
            <person name="Hibbett D.S."/>
            <person name="Martin F."/>
        </authorList>
    </citation>
    <scope>NUCLEOTIDE SEQUENCE [LARGE SCALE GENOMIC DNA]</scope>
    <source>
        <strain evidence="2 3">FD-317 M1</strain>
    </source>
</reference>
<protein>
    <submittedName>
        <fullName evidence="2">Uncharacterized protein</fullName>
    </submittedName>
</protein>
<dbReference type="AlphaFoldDB" id="A0A0D0B8R6"/>
<gene>
    <name evidence="2" type="ORF">GYMLUDRAFT_252906</name>
</gene>
<name>A0A0D0B8R6_9AGAR</name>
<evidence type="ECO:0000256" key="1">
    <source>
        <dbReference type="SAM" id="MobiDB-lite"/>
    </source>
</evidence>